<feature type="compositionally biased region" description="Polar residues" evidence="1">
    <location>
        <begin position="35"/>
        <end position="56"/>
    </location>
</feature>
<protein>
    <submittedName>
        <fullName evidence="2">Uncharacterized protein</fullName>
    </submittedName>
</protein>
<feature type="region of interest" description="Disordered" evidence="1">
    <location>
        <begin position="1"/>
        <end position="138"/>
    </location>
</feature>
<name>A0A5C3P150_9APHY</name>
<evidence type="ECO:0000256" key="1">
    <source>
        <dbReference type="SAM" id="MobiDB-lite"/>
    </source>
</evidence>
<reference evidence="2 3" key="1">
    <citation type="journal article" date="2019" name="Nat. Ecol. Evol.">
        <title>Megaphylogeny resolves global patterns of mushroom evolution.</title>
        <authorList>
            <person name="Varga T."/>
            <person name="Krizsan K."/>
            <person name="Foldi C."/>
            <person name="Dima B."/>
            <person name="Sanchez-Garcia M."/>
            <person name="Sanchez-Ramirez S."/>
            <person name="Szollosi G.J."/>
            <person name="Szarkandi J.G."/>
            <person name="Papp V."/>
            <person name="Albert L."/>
            <person name="Andreopoulos W."/>
            <person name="Angelini C."/>
            <person name="Antonin V."/>
            <person name="Barry K.W."/>
            <person name="Bougher N.L."/>
            <person name="Buchanan P."/>
            <person name="Buyck B."/>
            <person name="Bense V."/>
            <person name="Catcheside P."/>
            <person name="Chovatia M."/>
            <person name="Cooper J."/>
            <person name="Damon W."/>
            <person name="Desjardin D."/>
            <person name="Finy P."/>
            <person name="Geml J."/>
            <person name="Haridas S."/>
            <person name="Hughes K."/>
            <person name="Justo A."/>
            <person name="Karasinski D."/>
            <person name="Kautmanova I."/>
            <person name="Kiss B."/>
            <person name="Kocsube S."/>
            <person name="Kotiranta H."/>
            <person name="LaButti K.M."/>
            <person name="Lechner B.E."/>
            <person name="Liimatainen K."/>
            <person name="Lipzen A."/>
            <person name="Lukacs Z."/>
            <person name="Mihaltcheva S."/>
            <person name="Morgado L.N."/>
            <person name="Niskanen T."/>
            <person name="Noordeloos M.E."/>
            <person name="Ohm R.A."/>
            <person name="Ortiz-Santana B."/>
            <person name="Ovrebo C."/>
            <person name="Racz N."/>
            <person name="Riley R."/>
            <person name="Savchenko A."/>
            <person name="Shiryaev A."/>
            <person name="Soop K."/>
            <person name="Spirin V."/>
            <person name="Szebenyi C."/>
            <person name="Tomsovsky M."/>
            <person name="Tulloss R.E."/>
            <person name="Uehling J."/>
            <person name="Grigoriev I.V."/>
            <person name="Vagvolgyi C."/>
            <person name="Papp T."/>
            <person name="Martin F.M."/>
            <person name="Miettinen O."/>
            <person name="Hibbett D.S."/>
            <person name="Nagy L.G."/>
        </authorList>
    </citation>
    <scope>NUCLEOTIDE SEQUENCE [LARGE SCALE GENOMIC DNA]</scope>
    <source>
        <strain evidence="2 3">HHB13444</strain>
    </source>
</reference>
<organism evidence="2 3">
    <name type="scientific">Polyporus arcularius HHB13444</name>
    <dbReference type="NCBI Taxonomy" id="1314778"/>
    <lineage>
        <taxon>Eukaryota</taxon>
        <taxon>Fungi</taxon>
        <taxon>Dikarya</taxon>
        <taxon>Basidiomycota</taxon>
        <taxon>Agaricomycotina</taxon>
        <taxon>Agaricomycetes</taxon>
        <taxon>Polyporales</taxon>
        <taxon>Polyporaceae</taxon>
        <taxon>Polyporus</taxon>
    </lineage>
</organism>
<evidence type="ECO:0000313" key="2">
    <source>
        <dbReference type="EMBL" id="TFK82030.1"/>
    </source>
</evidence>
<proteinExistence type="predicted"/>
<dbReference type="Proteomes" id="UP000308197">
    <property type="component" value="Unassembled WGS sequence"/>
</dbReference>
<dbReference type="AlphaFoldDB" id="A0A5C3P150"/>
<accession>A0A5C3P150</accession>
<feature type="compositionally biased region" description="Basic residues" evidence="1">
    <location>
        <begin position="57"/>
        <end position="68"/>
    </location>
</feature>
<dbReference type="EMBL" id="ML211529">
    <property type="protein sequence ID" value="TFK82030.1"/>
    <property type="molecule type" value="Genomic_DNA"/>
</dbReference>
<feature type="compositionally biased region" description="Acidic residues" evidence="1">
    <location>
        <begin position="128"/>
        <end position="138"/>
    </location>
</feature>
<keyword evidence="3" id="KW-1185">Reference proteome</keyword>
<sequence length="265" mass="29925">MSRALANGFIKVPKPGKAKPQRDESPLLSKAALRAQQQRSSTPRTPRKATQPTQSASKKRLAQARGKQKPASVAPTPKRDRPIQSLDPSPLPSRKRARHDDYADNPSPASKKRARKEAQEARQRQLLQEEDEDEGEAQVEEDLVLPFWADPLVELNARASQANRVENKYQDVYFGARIAMRFFGPSASPDRIISYAVAMHGVPADEHPCNMTDVPHPDDKIDLVYLALAFFFPNWENIVPILKKEPELIMKLGSYVFRESRRQDP</sequence>
<evidence type="ECO:0000313" key="3">
    <source>
        <dbReference type="Proteomes" id="UP000308197"/>
    </source>
</evidence>
<gene>
    <name evidence="2" type="ORF">K466DRAFT_604001</name>
</gene>
<dbReference type="InParanoid" id="A0A5C3P150"/>